<feature type="domain" description="Oxidoreductase molybdopterin-binding" evidence="3">
    <location>
        <begin position="295"/>
        <end position="444"/>
    </location>
</feature>
<evidence type="ECO:0000256" key="2">
    <source>
        <dbReference type="SAM" id="Phobius"/>
    </source>
</evidence>
<keyword evidence="5" id="KW-1185">Reference proteome</keyword>
<protein>
    <submittedName>
        <fullName evidence="4">Oxidoreductase molybdopterin binding</fullName>
    </submittedName>
</protein>
<organism evidence="4 5">
    <name type="scientific">Nakamurella multipartita (strain ATCC 700099 / DSM 44233 / CIP 104796 / JCM 9543 / NBRC 105858 / Y-104)</name>
    <name type="common">Microsphaera multipartita</name>
    <dbReference type="NCBI Taxonomy" id="479431"/>
    <lineage>
        <taxon>Bacteria</taxon>
        <taxon>Bacillati</taxon>
        <taxon>Actinomycetota</taxon>
        <taxon>Actinomycetes</taxon>
        <taxon>Nakamurellales</taxon>
        <taxon>Nakamurellaceae</taxon>
        <taxon>Nakamurella</taxon>
    </lineage>
</organism>
<feature type="transmembrane region" description="Helical" evidence="2">
    <location>
        <begin position="126"/>
        <end position="144"/>
    </location>
</feature>
<reference evidence="5" key="1">
    <citation type="submission" date="2009-09" db="EMBL/GenBank/DDBJ databases">
        <title>The complete genome of Nakamurella multipartita DSM 44233.</title>
        <authorList>
            <consortium name="US DOE Joint Genome Institute (JGI-PGF)"/>
            <person name="Lucas S."/>
            <person name="Copeland A."/>
            <person name="Lapidus A."/>
            <person name="Glavina del Rio T."/>
            <person name="Dalin E."/>
            <person name="Tice H."/>
            <person name="Bruce D."/>
            <person name="Goodwin L."/>
            <person name="Pitluck S."/>
            <person name="Kyrpides N."/>
            <person name="Mavromatis K."/>
            <person name="Ivanova N."/>
            <person name="Ovchinnikova G."/>
            <person name="Sims D."/>
            <person name="Meincke L."/>
            <person name="Brettin T."/>
            <person name="Detter J.C."/>
            <person name="Han C."/>
            <person name="Larimer F."/>
            <person name="Land M."/>
            <person name="Hauser L."/>
            <person name="Markowitz V."/>
            <person name="Cheng J.-F."/>
            <person name="Hugenholtz P."/>
            <person name="Woyke T."/>
            <person name="Wu D."/>
            <person name="Klenk H.-P."/>
            <person name="Eisen J.A."/>
        </authorList>
    </citation>
    <scope>NUCLEOTIDE SEQUENCE [LARGE SCALE GENOMIC DNA]</scope>
    <source>
        <strain evidence="5">ATCC 700099 / DSM 44233 / CIP 104796 / JCM 9543 / NBRC 105858 / Y-104</strain>
    </source>
</reference>
<dbReference type="AlphaFoldDB" id="C8XB73"/>
<evidence type="ECO:0000313" key="5">
    <source>
        <dbReference type="Proteomes" id="UP000002218"/>
    </source>
</evidence>
<dbReference type="STRING" id="479431.Namu_5094"/>
<name>C8XB73_NAKMY</name>
<dbReference type="SUPFAM" id="SSF56524">
    <property type="entry name" value="Oxidoreductase molybdopterin-binding domain"/>
    <property type="match status" value="1"/>
</dbReference>
<dbReference type="eggNOG" id="COG2041">
    <property type="taxonomic scope" value="Bacteria"/>
</dbReference>
<feature type="transmembrane region" description="Helical" evidence="2">
    <location>
        <begin position="150"/>
        <end position="171"/>
    </location>
</feature>
<dbReference type="GO" id="GO:0043546">
    <property type="term" value="F:molybdopterin cofactor binding"/>
    <property type="evidence" value="ECO:0007669"/>
    <property type="project" value="TreeGrafter"/>
</dbReference>
<dbReference type="GO" id="GO:0020037">
    <property type="term" value="F:heme binding"/>
    <property type="evidence" value="ECO:0007669"/>
    <property type="project" value="TreeGrafter"/>
</dbReference>
<dbReference type="RefSeq" id="WP_015750173.1">
    <property type="nucleotide sequence ID" value="NC_013235.1"/>
</dbReference>
<dbReference type="InterPro" id="IPR036374">
    <property type="entry name" value="OxRdtase_Mopterin-bd_sf"/>
</dbReference>
<evidence type="ECO:0000313" key="4">
    <source>
        <dbReference type="EMBL" id="ACV81365.1"/>
    </source>
</evidence>
<evidence type="ECO:0000259" key="3">
    <source>
        <dbReference type="Pfam" id="PF00174"/>
    </source>
</evidence>
<feature type="transmembrane region" description="Helical" evidence="2">
    <location>
        <begin position="100"/>
        <end position="119"/>
    </location>
</feature>
<dbReference type="PANTHER" id="PTHR19372:SF7">
    <property type="entry name" value="SULFITE OXIDASE, MITOCHONDRIAL"/>
    <property type="match status" value="1"/>
</dbReference>
<evidence type="ECO:0000256" key="1">
    <source>
        <dbReference type="SAM" id="MobiDB-lite"/>
    </source>
</evidence>
<accession>C8XB73</accession>
<keyword evidence="2" id="KW-0472">Membrane</keyword>
<reference evidence="4 5" key="2">
    <citation type="journal article" date="2010" name="Stand. Genomic Sci.">
        <title>Complete genome sequence of Nakamurella multipartita type strain (Y-104).</title>
        <authorList>
            <person name="Tice H."/>
            <person name="Mayilraj S."/>
            <person name="Sims D."/>
            <person name="Lapidus A."/>
            <person name="Nolan M."/>
            <person name="Lucas S."/>
            <person name="Glavina Del Rio T."/>
            <person name="Copeland A."/>
            <person name="Cheng J.F."/>
            <person name="Meincke L."/>
            <person name="Bruce D."/>
            <person name="Goodwin L."/>
            <person name="Pitluck S."/>
            <person name="Ivanova N."/>
            <person name="Mavromatis K."/>
            <person name="Ovchinnikova G."/>
            <person name="Pati A."/>
            <person name="Chen A."/>
            <person name="Palaniappan K."/>
            <person name="Land M."/>
            <person name="Hauser L."/>
            <person name="Chang Y.J."/>
            <person name="Jeffries C.D."/>
            <person name="Detter J.C."/>
            <person name="Brettin T."/>
            <person name="Rohde M."/>
            <person name="Goker M."/>
            <person name="Bristow J."/>
            <person name="Eisen J.A."/>
            <person name="Markowitz V."/>
            <person name="Hugenholtz P."/>
            <person name="Kyrpides N.C."/>
            <person name="Klenk H.P."/>
            <person name="Chen F."/>
        </authorList>
    </citation>
    <scope>NUCLEOTIDE SEQUENCE [LARGE SCALE GENOMIC DNA]</scope>
    <source>
        <strain evidence="5">ATCC 700099 / DSM 44233 / CIP 104796 / JCM 9543 / NBRC 105858 / Y-104</strain>
    </source>
</reference>
<keyword evidence="2" id="KW-0812">Transmembrane</keyword>
<dbReference type="GO" id="GO:0006790">
    <property type="term" value="P:sulfur compound metabolic process"/>
    <property type="evidence" value="ECO:0007669"/>
    <property type="project" value="TreeGrafter"/>
</dbReference>
<dbReference type="EMBL" id="CP001737">
    <property type="protein sequence ID" value="ACV81365.1"/>
    <property type="molecule type" value="Genomic_DNA"/>
</dbReference>
<dbReference type="Gene3D" id="2.60.40.650">
    <property type="match status" value="1"/>
</dbReference>
<dbReference type="GO" id="GO:0008482">
    <property type="term" value="F:sulfite oxidase activity"/>
    <property type="evidence" value="ECO:0007669"/>
    <property type="project" value="TreeGrafter"/>
</dbReference>
<keyword evidence="2" id="KW-1133">Transmembrane helix</keyword>
<dbReference type="PANTHER" id="PTHR19372">
    <property type="entry name" value="SULFITE REDUCTASE"/>
    <property type="match status" value="1"/>
</dbReference>
<dbReference type="KEGG" id="nml:Namu_5094"/>
<sequence length="570" mass="59415">MAVSNEFPGAELPGAERPDPVDRLPSGWRPSLAQSGLVGVIALGLTLAVAELLAALGQLVGWLSPASSPLSALGQSFIGLTPEWLKQFAISTFGSNDKTALMVGMGLTLLLVGVVIGLVGRDRPRIAVGLAVVLLVVTGAAVLSRPDATVVDLLPLALGGAAGIGFLVSAFRRQLAPATPAAEPSVEPVADAQPTGTTGDHHPMLRATPVGPAAATRRDFFRFAGIGALAAVAVGAVARWIPSTAQVAASRSAVALPAATAGTAAAPTDVLDDVPGISPFVTPNTDFYRIDTAFVVPRMTTDQWQLRVHGMVDREITLSWSDLLAMPSLTHMVTLTCVSNPVGGEYIGNADWQGVRIADVLAMAGPQAGADCVFSTSVDGFTVTTPLDVLTDDRDALLAYAMNGEPLPVEHGFPVRMVVPGLYGFVSATKWVVDLEVTTFADATAYWTVRGWSAKAPIKTSSRIDVPRSQESVSKGKVPIAGVAWAQYRGISGVQVQIDDGPWMDATLSGDAGADTWRQWVYYWDATASGTHTARCRATDATGAVQIDAIADVVPDGATGLDERTFMVTA</sequence>
<proteinExistence type="predicted"/>
<feature type="transmembrane region" description="Helical" evidence="2">
    <location>
        <begin position="37"/>
        <end position="63"/>
    </location>
</feature>
<dbReference type="HOGENOM" id="CLU_003827_2_0_11"/>
<feature type="region of interest" description="Disordered" evidence="1">
    <location>
        <begin position="1"/>
        <end position="23"/>
    </location>
</feature>
<dbReference type="SUPFAM" id="SSF81296">
    <property type="entry name" value="E set domains"/>
    <property type="match status" value="1"/>
</dbReference>
<feature type="transmembrane region" description="Helical" evidence="2">
    <location>
        <begin position="220"/>
        <end position="241"/>
    </location>
</feature>
<dbReference type="InterPro" id="IPR014756">
    <property type="entry name" value="Ig_E-set"/>
</dbReference>
<dbReference type="Gene3D" id="3.90.420.10">
    <property type="entry name" value="Oxidoreductase, molybdopterin-binding domain"/>
    <property type="match status" value="1"/>
</dbReference>
<dbReference type="Pfam" id="PF00174">
    <property type="entry name" value="Oxidored_molyb"/>
    <property type="match status" value="1"/>
</dbReference>
<feature type="region of interest" description="Disordered" evidence="1">
    <location>
        <begin position="182"/>
        <end position="208"/>
    </location>
</feature>
<dbReference type="InterPro" id="IPR000572">
    <property type="entry name" value="OxRdtase_Mopterin-bd_dom"/>
</dbReference>
<dbReference type="InParanoid" id="C8XB73"/>
<gene>
    <name evidence="4" type="ordered locus">Namu_5094</name>
</gene>
<dbReference type="Proteomes" id="UP000002218">
    <property type="component" value="Chromosome"/>
</dbReference>